<organism evidence="2 3">
    <name type="scientific">Streptomyces ferrugineus</name>
    <dbReference type="NCBI Taxonomy" id="1413221"/>
    <lineage>
        <taxon>Bacteria</taxon>
        <taxon>Bacillati</taxon>
        <taxon>Actinomycetota</taxon>
        <taxon>Actinomycetes</taxon>
        <taxon>Kitasatosporales</taxon>
        <taxon>Streptomycetaceae</taxon>
        <taxon>Streptomyces</taxon>
    </lineage>
</organism>
<gene>
    <name evidence="2" type="ORF">IM697_18410</name>
</gene>
<evidence type="ECO:0000256" key="1">
    <source>
        <dbReference type="SAM" id="MobiDB-lite"/>
    </source>
</evidence>
<dbReference type="Proteomes" id="UP000594205">
    <property type="component" value="Chromosome"/>
</dbReference>
<reference evidence="2 3" key="1">
    <citation type="submission" date="2020-10" db="EMBL/GenBank/DDBJ databases">
        <title>Streptomyces ferrugineus complate genome analysis.</title>
        <authorList>
            <person name="Anwar N."/>
        </authorList>
    </citation>
    <scope>NUCLEOTIDE SEQUENCE [LARGE SCALE GENOMIC DNA]</scope>
    <source>
        <strain evidence="2 3">CCTCC AA2014009</strain>
    </source>
</reference>
<proteinExistence type="predicted"/>
<dbReference type="RefSeq" id="WP_194048782.1">
    <property type="nucleotide sequence ID" value="NZ_CP063373.1"/>
</dbReference>
<sequence length="207" mass="22907">MAGIGTLLFTGIATYFGAMVSRDQLEQSRDDAEKEARSQASRVSTWVDYAQDGGIQLHVMNRSPDPVSELDLFFEAHNGAPDALDLNVVYSLVLPDLPPCSDLVLDPSTWRYRTSGRDPESPPKSPIAVLPSNDGWKQQPEPDTLIVVSLRFVDRTGEQWWRDYGQLKSIESYPDKFTSEGAIESGMGGFTRIPKVQRTPSCDEAPA</sequence>
<evidence type="ECO:0000313" key="2">
    <source>
        <dbReference type="EMBL" id="QOV40195.1"/>
    </source>
</evidence>
<dbReference type="AlphaFoldDB" id="A0A7M2SX28"/>
<accession>A0A7M2SX28</accession>
<dbReference type="EMBL" id="CP063373">
    <property type="protein sequence ID" value="QOV40195.1"/>
    <property type="molecule type" value="Genomic_DNA"/>
</dbReference>
<dbReference type="KEGG" id="sfeu:IM697_18410"/>
<name>A0A7M2SX28_9ACTN</name>
<protein>
    <submittedName>
        <fullName evidence="2">Uncharacterized protein</fullName>
    </submittedName>
</protein>
<keyword evidence="3" id="KW-1185">Reference proteome</keyword>
<evidence type="ECO:0000313" key="3">
    <source>
        <dbReference type="Proteomes" id="UP000594205"/>
    </source>
</evidence>
<feature type="region of interest" description="Disordered" evidence="1">
    <location>
        <begin position="184"/>
        <end position="207"/>
    </location>
</feature>